<accession>A0A0D8I5W5</accession>
<keyword evidence="2" id="KW-1185">Reference proteome</keyword>
<dbReference type="KEGG" id="cace:CACET_c10910"/>
<reference evidence="1 2" key="1">
    <citation type="submission" date="2014-10" db="EMBL/GenBank/DDBJ databases">
        <title>Genome sequence of Clostridium aceticum DSM 1496.</title>
        <authorList>
            <person name="Poehlein A."/>
            <person name="Schiel-Bengelsdorf B."/>
            <person name="Gottschalk G."/>
            <person name="Duerre P."/>
            <person name="Daniel R."/>
        </authorList>
    </citation>
    <scope>NUCLEOTIDE SEQUENCE [LARGE SCALE GENOMIC DNA]</scope>
    <source>
        <strain evidence="1 2">DSM 1496</strain>
    </source>
</reference>
<dbReference type="AlphaFoldDB" id="A0A0D8I5W5"/>
<dbReference type="RefSeq" id="WP_044826528.1">
    <property type="nucleotide sequence ID" value="NZ_CP009687.1"/>
</dbReference>
<protein>
    <submittedName>
        <fullName evidence="1">Uncharacterized protein</fullName>
    </submittedName>
</protein>
<proteinExistence type="predicted"/>
<evidence type="ECO:0000313" key="1">
    <source>
        <dbReference type="EMBL" id="AKL94574.1"/>
    </source>
</evidence>
<sequence length="199" mass="23930">MKTYFFIRRHLLLNTREKTFNIYKDEILKEQGTYYEEALERLLQKIDAIEGRNNKIPNNGYPLDIITPQDRAIYHANFGLVVLNYENQNRDKEGDNNWENGFIEELQRIEGFNQRDVYQGIYLDPYLMYPQGLTIEDLRQNENHLNYIFYPEGGRYKGELHKYLYLDTIVFKGEESDIGKWHFQMKEIEIPNLEVSEEK</sequence>
<evidence type="ECO:0000313" key="2">
    <source>
        <dbReference type="Proteomes" id="UP000035704"/>
    </source>
</evidence>
<dbReference type="EMBL" id="CP009687">
    <property type="protein sequence ID" value="AKL94574.1"/>
    <property type="molecule type" value="Genomic_DNA"/>
</dbReference>
<gene>
    <name evidence="1" type="ORF">CACET_c10910</name>
</gene>
<organism evidence="1 2">
    <name type="scientific">Clostridium aceticum</name>
    <dbReference type="NCBI Taxonomy" id="84022"/>
    <lineage>
        <taxon>Bacteria</taxon>
        <taxon>Bacillati</taxon>
        <taxon>Bacillota</taxon>
        <taxon>Clostridia</taxon>
        <taxon>Eubacteriales</taxon>
        <taxon>Clostridiaceae</taxon>
        <taxon>Clostridium</taxon>
    </lineage>
</organism>
<name>A0A0D8I5W5_9CLOT</name>
<dbReference type="Proteomes" id="UP000035704">
    <property type="component" value="Chromosome"/>
</dbReference>
<dbReference type="PATRIC" id="fig|84022.5.peg.2702"/>